<dbReference type="InterPro" id="IPR005940">
    <property type="entry name" value="Anthranilate_Pribosyl_Tfrase"/>
</dbReference>
<feature type="domain" description="Glycosyl transferase family 3" evidence="3">
    <location>
        <begin position="157"/>
        <end position="285"/>
    </location>
</feature>
<dbReference type="PANTHER" id="PTHR43285:SF2">
    <property type="entry name" value="ANTHRANILATE PHOSPHORIBOSYLTRANSFERASE"/>
    <property type="match status" value="1"/>
</dbReference>
<dbReference type="EMBL" id="MEVA01000006">
    <property type="protein sequence ID" value="OGC47686.1"/>
    <property type="molecule type" value="Genomic_DNA"/>
</dbReference>
<reference evidence="4 5" key="1">
    <citation type="journal article" date="2016" name="Nat. Commun.">
        <title>Thousands of microbial genomes shed light on interconnected biogeochemical processes in an aquifer system.</title>
        <authorList>
            <person name="Anantharaman K."/>
            <person name="Brown C.T."/>
            <person name="Hug L.A."/>
            <person name="Sharon I."/>
            <person name="Castelle C.J."/>
            <person name="Probst A.J."/>
            <person name="Thomas B.C."/>
            <person name="Singh A."/>
            <person name="Wilkins M.J."/>
            <person name="Karaoz U."/>
            <person name="Brodie E.L."/>
            <person name="Williams K.H."/>
            <person name="Hubbard S.S."/>
            <person name="Banfield J.F."/>
        </authorList>
    </citation>
    <scope>NUCLEOTIDE SEQUENCE [LARGE SCALE GENOMIC DNA]</scope>
</reference>
<dbReference type="SUPFAM" id="SSF52418">
    <property type="entry name" value="Nucleoside phosphorylase/phosphoribosyltransferase catalytic domain"/>
    <property type="match status" value="1"/>
</dbReference>
<comment type="caution">
    <text evidence="4">The sequence shown here is derived from an EMBL/GenBank/DDBJ whole genome shotgun (WGS) entry which is preliminary data.</text>
</comment>
<evidence type="ECO:0000259" key="3">
    <source>
        <dbReference type="Pfam" id="PF00591"/>
    </source>
</evidence>
<organism evidence="4 5">
    <name type="scientific">candidate division WWE3 bacterium RIFCSPHIGHO2_01_FULL_42_13</name>
    <dbReference type="NCBI Taxonomy" id="1802617"/>
    <lineage>
        <taxon>Bacteria</taxon>
        <taxon>Katanobacteria</taxon>
    </lineage>
</organism>
<dbReference type="Proteomes" id="UP000176608">
    <property type="component" value="Unassembled WGS sequence"/>
</dbReference>
<dbReference type="Gene3D" id="3.40.1030.10">
    <property type="entry name" value="Nucleoside phosphorylase/phosphoribosyltransferase catalytic domain"/>
    <property type="match status" value="1"/>
</dbReference>
<evidence type="ECO:0000313" key="4">
    <source>
        <dbReference type="EMBL" id="OGC47686.1"/>
    </source>
</evidence>
<evidence type="ECO:0000256" key="1">
    <source>
        <dbReference type="ARBA" id="ARBA00022676"/>
    </source>
</evidence>
<accession>A0A1F4URZ7</accession>
<dbReference type="AlphaFoldDB" id="A0A1F4URZ7"/>
<dbReference type="GO" id="GO:0004048">
    <property type="term" value="F:anthranilate phosphoribosyltransferase activity"/>
    <property type="evidence" value="ECO:0007669"/>
    <property type="project" value="InterPro"/>
</dbReference>
<dbReference type="STRING" id="1802617.A2886_02825"/>
<gene>
    <name evidence="4" type="ORF">A2886_02825</name>
</gene>
<keyword evidence="1" id="KW-0328">Glycosyltransferase</keyword>
<name>A0A1F4URZ7_UNCKA</name>
<dbReference type="Pfam" id="PF00591">
    <property type="entry name" value="Glycos_transf_3"/>
    <property type="match status" value="1"/>
</dbReference>
<evidence type="ECO:0000313" key="5">
    <source>
        <dbReference type="Proteomes" id="UP000176608"/>
    </source>
</evidence>
<sequence length="445" mass="48149">MRTNIADVTNIVLGEKYQSKLGMLRSLSALLSPEEIRNRLPESMIAEASKVSLGELDGKVKNRKDLSFIEALGGMLYVVYATNNLVRNTLAPSLGYDEAIAKGSYFLTLMAAKESFVGLTDHEVAGLVAASQLDIVYFPKLESVFETAGMGADRGWGSKDIKTINISTLSAFVIASLDLYSMKHGSYGNTTKVGSTDVPEKFGANIVLADPDQIQELLDETKFWFSDAHSVKTLHYLSHLLMVETINHVIGPMTAPVSKETKLYKVLGVNQNVHPKVIAKAYAFLHRLGLVNLGGVVALGGVDVKPNATKSNSPSWFKEHSYLDELSPTATVVSMAAGQQFLGTEVVDAGTFGLTIDEETLKVRNELAVLLKADEEALRGGPLAEYLACNVALVLSATDLERGLDYKAGLRANFQRALASIENGDALATLDNYVQKTGGKRVSWL</sequence>
<dbReference type="GO" id="GO:0000162">
    <property type="term" value="P:L-tryptophan biosynthetic process"/>
    <property type="evidence" value="ECO:0007669"/>
    <property type="project" value="InterPro"/>
</dbReference>
<keyword evidence="2" id="KW-0808">Transferase</keyword>
<evidence type="ECO:0000256" key="2">
    <source>
        <dbReference type="ARBA" id="ARBA00022679"/>
    </source>
</evidence>
<dbReference type="PANTHER" id="PTHR43285">
    <property type="entry name" value="ANTHRANILATE PHOSPHORIBOSYLTRANSFERASE"/>
    <property type="match status" value="1"/>
</dbReference>
<dbReference type="GO" id="GO:0005829">
    <property type="term" value="C:cytosol"/>
    <property type="evidence" value="ECO:0007669"/>
    <property type="project" value="TreeGrafter"/>
</dbReference>
<proteinExistence type="predicted"/>
<dbReference type="InterPro" id="IPR000312">
    <property type="entry name" value="Glycosyl_Trfase_fam3"/>
</dbReference>
<dbReference type="InterPro" id="IPR035902">
    <property type="entry name" value="Nuc_phospho_transferase"/>
</dbReference>
<protein>
    <recommendedName>
        <fullName evidence="3">Glycosyl transferase family 3 domain-containing protein</fullName>
    </recommendedName>
</protein>